<feature type="transmembrane region" description="Helical" evidence="1">
    <location>
        <begin position="129"/>
        <end position="151"/>
    </location>
</feature>
<reference evidence="2" key="2">
    <citation type="submission" date="2021-08" db="EMBL/GenBank/DDBJ databases">
        <authorList>
            <person name="Tani A."/>
            <person name="Ola A."/>
            <person name="Ogura Y."/>
            <person name="Katsura K."/>
            <person name="Hayashi T."/>
        </authorList>
    </citation>
    <scope>NUCLEOTIDE SEQUENCE</scope>
    <source>
        <strain evidence="2">KCTC 52305</strain>
    </source>
</reference>
<organism evidence="2 3">
    <name type="scientific">Methylobacterium crusticola</name>
    <dbReference type="NCBI Taxonomy" id="1697972"/>
    <lineage>
        <taxon>Bacteria</taxon>
        <taxon>Pseudomonadati</taxon>
        <taxon>Pseudomonadota</taxon>
        <taxon>Alphaproteobacteria</taxon>
        <taxon>Hyphomicrobiales</taxon>
        <taxon>Methylobacteriaceae</taxon>
        <taxon>Methylobacterium</taxon>
    </lineage>
</organism>
<comment type="caution">
    <text evidence="2">The sequence shown here is derived from an EMBL/GenBank/DDBJ whole genome shotgun (WGS) entry which is preliminary data.</text>
</comment>
<dbReference type="Proteomes" id="UP001055167">
    <property type="component" value="Unassembled WGS sequence"/>
</dbReference>
<protein>
    <recommendedName>
        <fullName evidence="4">Ribokinase</fullName>
    </recommendedName>
</protein>
<evidence type="ECO:0000313" key="3">
    <source>
        <dbReference type="Proteomes" id="UP001055167"/>
    </source>
</evidence>
<keyword evidence="1" id="KW-0472">Membrane</keyword>
<accession>A0ABQ4R6I8</accession>
<dbReference type="RefSeq" id="WP_238313954.1">
    <property type="nucleotide sequence ID" value="NZ_BPQH01000019.1"/>
</dbReference>
<evidence type="ECO:0000256" key="1">
    <source>
        <dbReference type="SAM" id="Phobius"/>
    </source>
</evidence>
<gene>
    <name evidence="2" type="ORF">OPKNFCMD_5179</name>
</gene>
<keyword evidence="1" id="KW-1133">Transmembrane helix</keyword>
<keyword evidence="1" id="KW-0812">Transmembrane</keyword>
<evidence type="ECO:0000313" key="2">
    <source>
        <dbReference type="EMBL" id="GJD52414.1"/>
    </source>
</evidence>
<evidence type="ECO:0008006" key="4">
    <source>
        <dbReference type="Google" id="ProtNLM"/>
    </source>
</evidence>
<keyword evidence="3" id="KW-1185">Reference proteome</keyword>
<reference evidence="2" key="1">
    <citation type="journal article" date="2021" name="Front. Microbiol.">
        <title>Comprehensive Comparative Genomics and Phenotyping of Methylobacterium Species.</title>
        <authorList>
            <person name="Alessa O."/>
            <person name="Ogura Y."/>
            <person name="Fujitani Y."/>
            <person name="Takami H."/>
            <person name="Hayashi T."/>
            <person name="Sahin N."/>
            <person name="Tani A."/>
        </authorList>
    </citation>
    <scope>NUCLEOTIDE SEQUENCE</scope>
    <source>
        <strain evidence="2">KCTC 52305</strain>
    </source>
</reference>
<feature type="transmembrane region" description="Helical" evidence="1">
    <location>
        <begin position="102"/>
        <end position="123"/>
    </location>
</feature>
<dbReference type="EMBL" id="BPQH01000019">
    <property type="protein sequence ID" value="GJD52414.1"/>
    <property type="molecule type" value="Genomic_DNA"/>
</dbReference>
<sequence length="175" mass="18336">MLPVPLPILGLAVEHAPELIGLLSGERAGAVAQGAATAVRAVLGTADPQAARQRLAAEPALAEALAARLAAEAERHRAELAGLADARAAALARSGIAWTPVILSYLVVVASIAMTFCLFFVRAEVPERLFQLISGAYAALWLAFGAVYQFWIGSSRTSQAKDAQIGALLREPGRR</sequence>
<proteinExistence type="predicted"/>
<name>A0ABQ4R6I8_9HYPH</name>